<reference evidence="1 2" key="1">
    <citation type="submission" date="2016-06" db="EMBL/GenBank/DDBJ databases">
        <title>Genome sequence of endosymbiont of Candidatus Endolucinida thiodiazotropha.</title>
        <authorList>
            <person name="Poehlein A."/>
            <person name="Koenig S."/>
            <person name="Heiden S.E."/>
            <person name="Thuermer A."/>
            <person name="Voget S."/>
            <person name="Daniel R."/>
            <person name="Markert S."/>
            <person name="Gros O."/>
            <person name="Schweder T."/>
        </authorList>
    </citation>
    <scope>NUCLEOTIDE SEQUENCE [LARGE SCALE GENOMIC DNA]</scope>
    <source>
        <strain evidence="1 2">COS</strain>
    </source>
</reference>
<proteinExistence type="predicted"/>
<keyword evidence="2" id="KW-1185">Reference proteome</keyword>
<dbReference type="EMBL" id="MARB01000016">
    <property type="protein sequence ID" value="ODJ86938.1"/>
    <property type="molecule type" value="Genomic_DNA"/>
</dbReference>
<sequence>MITSSVNRPIINILQQGFVIGLNLALLSGHESCLADPYDRDTAYIGIMSRLMFSTDLNDTRIATELVFTEFMKNIGKKGEFFDFDSPNDVIKAMQQHRLDAVLTDTLDYLKIDHMVNQNHRYSVVFGPRKLQKIVLLTRRSDKISSLEQLRQKRLTHPSGINLGLLFLDVALMKERLPIAKRFFSTSTPVGDVNTAIIDLFFNKADAALVTDFSFDTASELNTQIANHLEVLVASDPIVPMVIGINKFVPSEFTEKVDEMAARLHELPKTLHLLSLFKGKGIVKISNQDLRSARVLKEEYEKLINSDQTE</sequence>
<comment type="caution">
    <text evidence="1">The sequence shown here is derived from an EMBL/GenBank/DDBJ whole genome shotgun (WGS) entry which is preliminary data.</text>
</comment>
<evidence type="ECO:0000313" key="2">
    <source>
        <dbReference type="Proteomes" id="UP000094769"/>
    </source>
</evidence>
<dbReference type="Pfam" id="PF12974">
    <property type="entry name" value="Phosphonate-bd"/>
    <property type="match status" value="1"/>
</dbReference>
<organism evidence="1 2">
    <name type="scientific">Candidatus Thiodiazotropha endolucinida</name>
    <dbReference type="NCBI Taxonomy" id="1655433"/>
    <lineage>
        <taxon>Bacteria</taxon>
        <taxon>Pseudomonadati</taxon>
        <taxon>Pseudomonadota</taxon>
        <taxon>Gammaproteobacteria</taxon>
        <taxon>Chromatiales</taxon>
        <taxon>Sedimenticolaceae</taxon>
        <taxon>Candidatus Thiodiazotropha</taxon>
    </lineage>
</organism>
<dbReference type="AlphaFoldDB" id="A0A7Z1AEZ9"/>
<protein>
    <submittedName>
        <fullName evidence="1">ABC transporter, phosphonate, periplasmic substrate-binding protein</fullName>
    </submittedName>
</protein>
<gene>
    <name evidence="1" type="ORF">CODIS_28960</name>
</gene>
<dbReference type="Gene3D" id="3.40.190.10">
    <property type="entry name" value="Periplasmic binding protein-like II"/>
    <property type="match status" value="2"/>
</dbReference>
<evidence type="ECO:0000313" key="1">
    <source>
        <dbReference type="EMBL" id="ODJ86938.1"/>
    </source>
</evidence>
<name>A0A7Z1AEZ9_9GAMM</name>
<accession>A0A7Z1AEZ9</accession>
<dbReference type="RefSeq" id="WP_069126350.1">
    <property type="nucleotide sequence ID" value="NZ_MARB01000016.1"/>
</dbReference>
<dbReference type="OrthoDB" id="5566781at2"/>
<dbReference type="Proteomes" id="UP000094769">
    <property type="component" value="Unassembled WGS sequence"/>
</dbReference>
<dbReference type="SUPFAM" id="SSF53850">
    <property type="entry name" value="Periplasmic binding protein-like II"/>
    <property type="match status" value="1"/>
</dbReference>